<dbReference type="PANTHER" id="PTHR10695:SF46">
    <property type="entry name" value="BIFUNCTIONAL COENZYME A SYNTHASE-RELATED"/>
    <property type="match status" value="1"/>
</dbReference>
<organism evidence="7 8">
    <name type="scientific">Caldimonas caldifontis</name>
    <dbReference type="NCBI Taxonomy" id="1452508"/>
    <lineage>
        <taxon>Bacteria</taxon>
        <taxon>Pseudomonadati</taxon>
        <taxon>Pseudomonadota</taxon>
        <taxon>Betaproteobacteria</taxon>
        <taxon>Burkholderiales</taxon>
        <taxon>Sphaerotilaceae</taxon>
        <taxon>Caldimonas</taxon>
    </lineage>
</organism>
<keyword evidence="5" id="KW-0963">Cytoplasm</keyword>
<dbReference type="PROSITE" id="PS51219">
    <property type="entry name" value="DPCK"/>
    <property type="match status" value="1"/>
</dbReference>
<evidence type="ECO:0000256" key="6">
    <source>
        <dbReference type="NCBIfam" id="TIGR00152"/>
    </source>
</evidence>
<dbReference type="GO" id="GO:0015937">
    <property type="term" value="P:coenzyme A biosynthetic process"/>
    <property type="evidence" value="ECO:0007669"/>
    <property type="project" value="UniProtKB-UniRule"/>
</dbReference>
<evidence type="ECO:0000256" key="1">
    <source>
        <dbReference type="ARBA" id="ARBA00009018"/>
    </source>
</evidence>
<keyword evidence="4 5" id="KW-0173">Coenzyme A biosynthesis</keyword>
<comment type="subcellular location">
    <subcellularLocation>
        <location evidence="5">Cytoplasm</location>
    </subcellularLocation>
</comment>
<dbReference type="GO" id="GO:0005737">
    <property type="term" value="C:cytoplasm"/>
    <property type="evidence" value="ECO:0007669"/>
    <property type="project" value="UniProtKB-SubCell"/>
</dbReference>
<comment type="caution">
    <text evidence="7">The sequence shown here is derived from an EMBL/GenBank/DDBJ whole genome shotgun (WGS) entry which is preliminary data.</text>
</comment>
<evidence type="ECO:0000256" key="3">
    <source>
        <dbReference type="ARBA" id="ARBA00022840"/>
    </source>
</evidence>
<accession>A0A2S5SSV8</accession>
<dbReference type="PANTHER" id="PTHR10695">
    <property type="entry name" value="DEPHOSPHO-COA KINASE-RELATED"/>
    <property type="match status" value="1"/>
</dbReference>
<dbReference type="Pfam" id="PF01121">
    <property type="entry name" value="CoaE"/>
    <property type="match status" value="1"/>
</dbReference>
<evidence type="ECO:0000313" key="8">
    <source>
        <dbReference type="Proteomes" id="UP000238605"/>
    </source>
</evidence>
<dbReference type="InterPro" id="IPR027417">
    <property type="entry name" value="P-loop_NTPase"/>
</dbReference>
<dbReference type="AlphaFoldDB" id="A0A2S5SSV8"/>
<dbReference type="EMBL" id="PSNX01000011">
    <property type="protein sequence ID" value="PPE65789.1"/>
    <property type="molecule type" value="Genomic_DNA"/>
</dbReference>
<keyword evidence="5" id="KW-0808">Transferase</keyword>
<keyword evidence="2 5" id="KW-0547">Nucleotide-binding</keyword>
<dbReference type="Gene3D" id="3.40.50.300">
    <property type="entry name" value="P-loop containing nucleotide triphosphate hydrolases"/>
    <property type="match status" value="1"/>
</dbReference>
<dbReference type="SUPFAM" id="SSF52540">
    <property type="entry name" value="P-loop containing nucleoside triphosphate hydrolases"/>
    <property type="match status" value="1"/>
</dbReference>
<comment type="similarity">
    <text evidence="1 5">Belongs to the CoaE family.</text>
</comment>
<gene>
    <name evidence="5" type="primary">coaE</name>
    <name evidence="7" type="ORF">C1704_12815</name>
</gene>
<keyword evidence="5 7" id="KW-0418">Kinase</keyword>
<dbReference type="GO" id="GO:0004140">
    <property type="term" value="F:dephospho-CoA kinase activity"/>
    <property type="evidence" value="ECO:0007669"/>
    <property type="project" value="UniProtKB-UniRule"/>
</dbReference>
<comment type="pathway">
    <text evidence="5">Cofactor biosynthesis; coenzyme A biosynthesis; CoA from (R)-pantothenate: step 5/5.</text>
</comment>
<dbReference type="NCBIfam" id="TIGR00152">
    <property type="entry name" value="dephospho-CoA kinase"/>
    <property type="match status" value="1"/>
</dbReference>
<evidence type="ECO:0000256" key="2">
    <source>
        <dbReference type="ARBA" id="ARBA00022741"/>
    </source>
</evidence>
<comment type="function">
    <text evidence="5">Catalyzes the phosphorylation of the 3'-hydroxyl group of dephosphocoenzyme A to form coenzyme A.</text>
</comment>
<dbReference type="CDD" id="cd02022">
    <property type="entry name" value="DPCK"/>
    <property type="match status" value="1"/>
</dbReference>
<evidence type="ECO:0000256" key="4">
    <source>
        <dbReference type="ARBA" id="ARBA00022993"/>
    </source>
</evidence>
<keyword evidence="3 5" id="KW-0067">ATP-binding</keyword>
<evidence type="ECO:0000313" key="7">
    <source>
        <dbReference type="EMBL" id="PPE65789.1"/>
    </source>
</evidence>
<name>A0A2S5SSV8_9BURK</name>
<dbReference type="EC" id="2.7.1.24" evidence="5 6"/>
<evidence type="ECO:0000256" key="5">
    <source>
        <dbReference type="HAMAP-Rule" id="MF_00376"/>
    </source>
</evidence>
<dbReference type="GO" id="GO:0005524">
    <property type="term" value="F:ATP binding"/>
    <property type="evidence" value="ECO:0007669"/>
    <property type="project" value="UniProtKB-UniRule"/>
</dbReference>
<reference evidence="7 8" key="1">
    <citation type="submission" date="2018-02" db="EMBL/GenBank/DDBJ databases">
        <title>Reclassifiation of [Polyangium] brachysporum DSM 7029 as Guopingzhaonella breviflexa gen. nov., sp. nov., a member of the family Comamonadaceae.</title>
        <authorList>
            <person name="Tang B."/>
        </authorList>
    </citation>
    <scope>NUCLEOTIDE SEQUENCE [LARGE SCALE GENOMIC DNA]</scope>
    <source>
        <strain evidence="7 8">BCRC 80649</strain>
    </source>
</reference>
<dbReference type="RefSeq" id="WP_104303122.1">
    <property type="nucleotide sequence ID" value="NZ_PSNX01000011.1"/>
</dbReference>
<sequence>MRGRTLPRPGRLGLTGGIGSGKSTVSAWLAAQGAHLVDTDAISRELTQAGGGAIEPLRRAFGDQAIGPDGALDRQKMRELVFGDPDAKRRLEALLHPLIGQEAARRAAQATPGQMVVFDVPLLVESRLWRTRVDQVLVVDCTPERQVARVMQRSGLSDEAVRAIMAQQAPRSLRLAAADVVISNDKDTLAPLHEALAALWAQWHPV</sequence>
<dbReference type="OrthoDB" id="9812943at2"/>
<dbReference type="UniPathway" id="UPA00241">
    <property type="reaction ID" value="UER00356"/>
</dbReference>
<proteinExistence type="inferred from homology"/>
<dbReference type="InterPro" id="IPR001977">
    <property type="entry name" value="Depp_CoAkinase"/>
</dbReference>
<dbReference type="Proteomes" id="UP000238605">
    <property type="component" value="Unassembled WGS sequence"/>
</dbReference>
<dbReference type="HAMAP" id="MF_00376">
    <property type="entry name" value="Dephospho_CoA_kinase"/>
    <property type="match status" value="1"/>
</dbReference>
<comment type="catalytic activity">
    <reaction evidence="5">
        <text>3'-dephospho-CoA + ATP = ADP + CoA + H(+)</text>
        <dbReference type="Rhea" id="RHEA:18245"/>
        <dbReference type="ChEBI" id="CHEBI:15378"/>
        <dbReference type="ChEBI" id="CHEBI:30616"/>
        <dbReference type="ChEBI" id="CHEBI:57287"/>
        <dbReference type="ChEBI" id="CHEBI:57328"/>
        <dbReference type="ChEBI" id="CHEBI:456216"/>
        <dbReference type="EC" id="2.7.1.24"/>
    </reaction>
</comment>
<protein>
    <recommendedName>
        <fullName evidence="5 6">Dephospho-CoA kinase</fullName>
        <ecNumber evidence="5 6">2.7.1.24</ecNumber>
    </recommendedName>
    <alternativeName>
        <fullName evidence="5">Dephosphocoenzyme A kinase</fullName>
    </alternativeName>
</protein>
<keyword evidence="8" id="KW-1185">Reference proteome</keyword>
<feature type="binding site" evidence="5">
    <location>
        <begin position="19"/>
        <end position="24"/>
    </location>
    <ligand>
        <name>ATP</name>
        <dbReference type="ChEBI" id="CHEBI:30616"/>
    </ligand>
</feature>